<dbReference type="PANTHER" id="PTHR33993">
    <property type="entry name" value="GLYOXALASE-RELATED"/>
    <property type="match status" value="1"/>
</dbReference>
<proteinExistence type="predicted"/>
<protein>
    <submittedName>
        <fullName evidence="2">VOC family protein</fullName>
    </submittedName>
</protein>
<dbReference type="InterPro" id="IPR037523">
    <property type="entry name" value="VOC_core"/>
</dbReference>
<reference evidence="3" key="2">
    <citation type="submission" date="2022-01" db="EMBL/GenBank/DDBJ databases">
        <title>Lysobacter chinensis sp. nov., a bacterium isolated from cow dung compost.</title>
        <authorList>
            <person name="Zhou L.Y."/>
        </authorList>
    </citation>
    <scope>NUCLEOTIDE SEQUENCE [LARGE SCALE GENOMIC DNA]</scope>
    <source>
        <strain evidence="3">TLK-CK17</strain>
    </source>
</reference>
<gene>
    <name evidence="2" type="ORF">L3V18_10910</name>
</gene>
<reference evidence="2 3" key="3">
    <citation type="submission" date="2022-01" db="EMBL/GenBank/DDBJ databases">
        <authorList>
            <person name="Zhou L.Y."/>
        </authorList>
    </citation>
    <scope>NUCLEOTIDE SEQUENCE [LARGE SCALE GENOMIC DNA]</scope>
    <source>
        <strain evidence="2 3">TLK-CK17</strain>
    </source>
</reference>
<feature type="domain" description="VOC" evidence="1">
    <location>
        <begin position="142"/>
        <end position="258"/>
    </location>
</feature>
<keyword evidence="3" id="KW-1185">Reference proteome</keyword>
<evidence type="ECO:0000313" key="3">
    <source>
        <dbReference type="Proteomes" id="UP001430796"/>
    </source>
</evidence>
<reference evidence="2 3" key="1">
    <citation type="submission" date="2022-01" db="EMBL/GenBank/DDBJ databases">
        <title>Lysobacter chinensis sp. nov., a bacterium isolated from cow dung compost.</title>
        <authorList>
            <person name="Liu Y."/>
        </authorList>
    </citation>
    <scope>NUCLEOTIDE SEQUENCE [LARGE SCALE GENOMIC DNA]</scope>
    <source>
        <strain evidence="2 3">TLK-CK17</strain>
    </source>
</reference>
<feature type="domain" description="VOC" evidence="1">
    <location>
        <begin position="10"/>
        <end position="128"/>
    </location>
</feature>
<dbReference type="Gene3D" id="3.10.180.10">
    <property type="entry name" value="2,3-Dihydroxybiphenyl 1,2-Dioxygenase, domain 1"/>
    <property type="match status" value="2"/>
</dbReference>
<sequence>MSTASHAPGSPSWFELATTDQAGAERFYGGLFGWVTDATPMPDGSHYTIFRLDGREVAACYTMLAEQREQGVPPHWSIYFRTDDVDAAVARASAGGGGVVVEAYEVMEHLRMAVLSDPEGAVFSLHQPRSHGGVDAIRQPNAIAWVELATRDLPRAEAFYRDVLGWSLQDHTAAPVGSYRIFCSDDGQVGGLLKMDEDWAEMPSHWSIYVQVEDVDEAVARAEALGGRCVVAAFDIPGVGRIARINDPAGAGFYVIRLGD</sequence>
<dbReference type="InterPro" id="IPR004360">
    <property type="entry name" value="Glyas_Fos-R_dOase_dom"/>
</dbReference>
<dbReference type="Proteomes" id="UP001430796">
    <property type="component" value="Unassembled WGS sequence"/>
</dbReference>
<organism evidence="2 3">
    <name type="scientific">Marilutibacter chinensis</name>
    <dbReference type="NCBI Taxonomy" id="2912247"/>
    <lineage>
        <taxon>Bacteria</taxon>
        <taxon>Pseudomonadati</taxon>
        <taxon>Pseudomonadota</taxon>
        <taxon>Gammaproteobacteria</taxon>
        <taxon>Lysobacterales</taxon>
        <taxon>Lysobacteraceae</taxon>
        <taxon>Marilutibacter</taxon>
    </lineage>
</organism>
<dbReference type="Pfam" id="PF00903">
    <property type="entry name" value="Glyoxalase"/>
    <property type="match status" value="1"/>
</dbReference>
<comment type="caution">
    <text evidence="2">The sequence shown here is derived from an EMBL/GenBank/DDBJ whole genome shotgun (WGS) entry which is preliminary data.</text>
</comment>
<dbReference type="RefSeq" id="WP_237054760.1">
    <property type="nucleotide sequence ID" value="NZ_JAKJPO010000005.1"/>
</dbReference>
<dbReference type="PROSITE" id="PS51819">
    <property type="entry name" value="VOC"/>
    <property type="match status" value="2"/>
</dbReference>
<evidence type="ECO:0000313" key="2">
    <source>
        <dbReference type="EMBL" id="MCF7222290.1"/>
    </source>
</evidence>
<evidence type="ECO:0000259" key="1">
    <source>
        <dbReference type="PROSITE" id="PS51819"/>
    </source>
</evidence>
<name>A0ABS9HVV0_9GAMM</name>
<dbReference type="EMBL" id="JAKJPO010000005">
    <property type="protein sequence ID" value="MCF7222290.1"/>
    <property type="molecule type" value="Genomic_DNA"/>
</dbReference>
<dbReference type="CDD" id="cd07247">
    <property type="entry name" value="SgaA_N_like"/>
    <property type="match status" value="2"/>
</dbReference>
<dbReference type="InterPro" id="IPR052164">
    <property type="entry name" value="Anthracycline_SecMetBiosynth"/>
</dbReference>
<accession>A0ABS9HVV0</accession>
<dbReference type="SUPFAM" id="SSF54593">
    <property type="entry name" value="Glyoxalase/Bleomycin resistance protein/Dihydroxybiphenyl dioxygenase"/>
    <property type="match status" value="2"/>
</dbReference>
<dbReference type="PANTHER" id="PTHR33993:SF14">
    <property type="entry name" value="GB|AAF24581.1"/>
    <property type="match status" value="1"/>
</dbReference>
<dbReference type="InterPro" id="IPR041581">
    <property type="entry name" value="Glyoxalase_6"/>
</dbReference>
<dbReference type="Pfam" id="PF18029">
    <property type="entry name" value="Glyoxalase_6"/>
    <property type="match status" value="1"/>
</dbReference>
<dbReference type="InterPro" id="IPR029068">
    <property type="entry name" value="Glyas_Bleomycin-R_OHBP_Dase"/>
</dbReference>